<dbReference type="InterPro" id="IPR003439">
    <property type="entry name" value="ABC_transporter-like_ATP-bd"/>
</dbReference>
<feature type="domain" description="ABC transporter" evidence="11">
    <location>
        <begin position="9"/>
        <end position="244"/>
    </location>
</feature>
<dbReference type="InterPro" id="IPR027417">
    <property type="entry name" value="P-loop_NTPase"/>
</dbReference>
<dbReference type="GO" id="GO:0005524">
    <property type="term" value="F:ATP binding"/>
    <property type="evidence" value="ECO:0007669"/>
    <property type="project" value="UniProtKB-KW"/>
</dbReference>
<proteinExistence type="inferred from homology"/>
<evidence type="ECO:0000256" key="6">
    <source>
        <dbReference type="ARBA" id="ARBA00022741"/>
    </source>
</evidence>
<evidence type="ECO:0000313" key="13">
    <source>
        <dbReference type="Proteomes" id="UP000239866"/>
    </source>
</evidence>
<evidence type="ECO:0000313" key="12">
    <source>
        <dbReference type="EMBL" id="PSF14114.1"/>
    </source>
</evidence>
<dbReference type="Proteomes" id="UP000239866">
    <property type="component" value="Unassembled WGS sequence"/>
</dbReference>
<sequence length="265" mass="28813">MSQHQTATLAAERITLAHRHFTVARDLSVQLPGGRVTAIVGPNGCGKSTLLNGLARIHTPDAGCVLLDGKDIHRLPSKEVARKLALLPQDNQAPEGLTVSDLVRFGRQPHQGWMKQWSEEDQHAFDSAIAAADVQDLAHRALDTLSGGQRQRAWIAMAVAQQTPLLLLDEPTSALDLGHQIEVFELIRALSHHGKTIAMVVHDLPTACRYADHMVAMKEGSIIREGAPADIVSPELVKTLYGVDCELIQDPATGSPLLVNVRRCR</sequence>
<dbReference type="PANTHER" id="PTHR42771">
    <property type="entry name" value="IRON(3+)-HYDROXAMATE IMPORT ATP-BINDING PROTEIN FHUC"/>
    <property type="match status" value="1"/>
</dbReference>
<keyword evidence="8" id="KW-0408">Iron</keyword>
<dbReference type="Gene3D" id="3.40.50.300">
    <property type="entry name" value="P-loop containing nucleotide triphosphate hydrolases"/>
    <property type="match status" value="1"/>
</dbReference>
<dbReference type="Pfam" id="PF00005">
    <property type="entry name" value="ABC_tran"/>
    <property type="match status" value="1"/>
</dbReference>
<evidence type="ECO:0000256" key="1">
    <source>
        <dbReference type="ARBA" id="ARBA00004202"/>
    </source>
</evidence>
<keyword evidence="7 12" id="KW-0067">ATP-binding</keyword>
<keyword evidence="6" id="KW-0547">Nucleotide-binding</keyword>
<dbReference type="SMART" id="SM00382">
    <property type="entry name" value="AAA"/>
    <property type="match status" value="1"/>
</dbReference>
<keyword evidence="4" id="KW-1003">Cell membrane</keyword>
<protein>
    <submittedName>
        <fullName evidence="12">Cobalamin/Fe(3+)-siderophore ABC transporter ATP-binding protein</fullName>
    </submittedName>
</protein>
<dbReference type="InterPro" id="IPR003593">
    <property type="entry name" value="AAA+_ATPase"/>
</dbReference>
<evidence type="ECO:0000256" key="7">
    <source>
        <dbReference type="ARBA" id="ARBA00022840"/>
    </source>
</evidence>
<dbReference type="FunFam" id="3.40.50.300:FF:000134">
    <property type="entry name" value="Iron-enterobactin ABC transporter ATP-binding protein"/>
    <property type="match status" value="1"/>
</dbReference>
<dbReference type="PANTHER" id="PTHR42771:SF2">
    <property type="entry name" value="IRON(3+)-HYDROXAMATE IMPORT ATP-BINDING PROTEIN FHUC"/>
    <property type="match status" value="1"/>
</dbReference>
<dbReference type="SUPFAM" id="SSF52540">
    <property type="entry name" value="P-loop containing nucleoside triphosphate hydrolases"/>
    <property type="match status" value="1"/>
</dbReference>
<organism evidence="12 13">
    <name type="scientific">Marinobacter fuscus</name>
    <dbReference type="NCBI Taxonomy" id="2109942"/>
    <lineage>
        <taxon>Bacteria</taxon>
        <taxon>Pseudomonadati</taxon>
        <taxon>Pseudomonadota</taxon>
        <taxon>Gammaproteobacteria</taxon>
        <taxon>Pseudomonadales</taxon>
        <taxon>Marinobacteraceae</taxon>
        <taxon>Marinobacter</taxon>
    </lineage>
</organism>
<keyword evidence="3" id="KW-0813">Transport</keyword>
<dbReference type="RefSeq" id="WP_106760785.1">
    <property type="nucleotide sequence ID" value="NZ_PXNP01000008.1"/>
</dbReference>
<comment type="caution">
    <text evidence="12">The sequence shown here is derived from an EMBL/GenBank/DDBJ whole genome shotgun (WGS) entry which is preliminary data.</text>
</comment>
<dbReference type="GO" id="GO:0005886">
    <property type="term" value="C:plasma membrane"/>
    <property type="evidence" value="ECO:0007669"/>
    <property type="project" value="UniProtKB-SubCell"/>
</dbReference>
<keyword evidence="10" id="KW-0472">Membrane</keyword>
<comment type="subcellular location">
    <subcellularLocation>
        <location evidence="1">Cell membrane</location>
        <topology evidence="1">Peripheral membrane protein</topology>
    </subcellularLocation>
</comment>
<dbReference type="InterPro" id="IPR051535">
    <property type="entry name" value="Siderophore_ABC-ATPase"/>
</dbReference>
<dbReference type="OrthoDB" id="5292475at2"/>
<evidence type="ECO:0000259" key="11">
    <source>
        <dbReference type="PROSITE" id="PS50893"/>
    </source>
</evidence>
<dbReference type="AlphaFoldDB" id="A0A2T1KVJ9"/>
<evidence type="ECO:0000256" key="5">
    <source>
        <dbReference type="ARBA" id="ARBA00022496"/>
    </source>
</evidence>
<accession>A0A2T1KVJ9</accession>
<evidence type="ECO:0000256" key="10">
    <source>
        <dbReference type="ARBA" id="ARBA00023136"/>
    </source>
</evidence>
<gene>
    <name evidence="12" type="ORF">C7H09_00915</name>
</gene>
<dbReference type="EMBL" id="PXNP01000008">
    <property type="protein sequence ID" value="PSF14114.1"/>
    <property type="molecule type" value="Genomic_DNA"/>
</dbReference>
<name>A0A2T1KVJ9_9GAMM</name>
<evidence type="ECO:0000256" key="9">
    <source>
        <dbReference type="ARBA" id="ARBA00023065"/>
    </source>
</evidence>
<dbReference type="PROSITE" id="PS50893">
    <property type="entry name" value="ABC_TRANSPORTER_2"/>
    <property type="match status" value="1"/>
</dbReference>
<dbReference type="GO" id="GO:0016887">
    <property type="term" value="F:ATP hydrolysis activity"/>
    <property type="evidence" value="ECO:0007669"/>
    <property type="project" value="InterPro"/>
</dbReference>
<reference evidence="12 13" key="1">
    <citation type="submission" date="2018-03" db="EMBL/GenBank/DDBJ databases">
        <title>Marinobacter brunus sp. nov., a marine bacterium of Gamma-proteobacteria isolated from the surface seawater of the South China Sea.</title>
        <authorList>
            <person name="Cheng H."/>
            <person name="Wu Y.-H."/>
            <person name="Xamxidin M."/>
            <person name="Xu X.-W."/>
        </authorList>
    </citation>
    <scope>NUCLEOTIDE SEQUENCE [LARGE SCALE GENOMIC DNA]</scope>
    <source>
        <strain evidence="12 13">NH169-3</strain>
    </source>
</reference>
<dbReference type="CDD" id="cd03214">
    <property type="entry name" value="ABC_Iron-Siderophores_B12_Hemin"/>
    <property type="match status" value="1"/>
</dbReference>
<dbReference type="InterPro" id="IPR017871">
    <property type="entry name" value="ABC_transporter-like_CS"/>
</dbReference>
<evidence type="ECO:0000256" key="4">
    <source>
        <dbReference type="ARBA" id="ARBA00022475"/>
    </source>
</evidence>
<dbReference type="GO" id="GO:0006826">
    <property type="term" value="P:iron ion transport"/>
    <property type="evidence" value="ECO:0007669"/>
    <property type="project" value="UniProtKB-KW"/>
</dbReference>
<keyword evidence="5" id="KW-0410">Iron transport</keyword>
<dbReference type="PROSITE" id="PS00211">
    <property type="entry name" value="ABC_TRANSPORTER_1"/>
    <property type="match status" value="1"/>
</dbReference>
<comment type="similarity">
    <text evidence="2">Belongs to the ABC transporter superfamily.</text>
</comment>
<keyword evidence="9" id="KW-0406">Ion transport</keyword>
<evidence type="ECO:0000256" key="8">
    <source>
        <dbReference type="ARBA" id="ARBA00023004"/>
    </source>
</evidence>
<evidence type="ECO:0000256" key="2">
    <source>
        <dbReference type="ARBA" id="ARBA00005417"/>
    </source>
</evidence>
<keyword evidence="13" id="KW-1185">Reference proteome</keyword>
<evidence type="ECO:0000256" key="3">
    <source>
        <dbReference type="ARBA" id="ARBA00022448"/>
    </source>
</evidence>